<dbReference type="RefSeq" id="WP_146277027.1">
    <property type="nucleotide sequence ID" value="NZ_CP042260.1"/>
</dbReference>
<dbReference type="Proteomes" id="UP001060018">
    <property type="component" value="Chromosome"/>
</dbReference>
<dbReference type="PANTHER" id="PTHR43433">
    <property type="entry name" value="HYDROLASE, ALPHA/BETA FOLD FAMILY PROTEIN"/>
    <property type="match status" value="1"/>
</dbReference>
<name>A0A5B8IKE0_9MICC</name>
<dbReference type="InterPro" id="IPR029058">
    <property type="entry name" value="AB_hydrolase_fold"/>
</dbReference>
<dbReference type="SUPFAM" id="SSF53474">
    <property type="entry name" value="alpha/beta-Hydrolases"/>
    <property type="match status" value="1"/>
</dbReference>
<dbReference type="GO" id="GO:0016787">
    <property type="term" value="F:hydrolase activity"/>
    <property type="evidence" value="ECO:0007669"/>
    <property type="project" value="UniProtKB-KW"/>
</dbReference>
<gene>
    <name evidence="2" type="ORF">FQA45_11025</name>
    <name evidence="3" type="ORF">NUH22_16910</name>
</gene>
<evidence type="ECO:0000259" key="1">
    <source>
        <dbReference type="Pfam" id="PF00561"/>
    </source>
</evidence>
<dbReference type="PANTHER" id="PTHR43433:SF10">
    <property type="entry name" value="AB HYDROLASE-1 DOMAIN-CONTAINING PROTEIN"/>
    <property type="match status" value="1"/>
</dbReference>
<keyword evidence="3" id="KW-0378">Hydrolase</keyword>
<dbReference type="InterPro" id="IPR050471">
    <property type="entry name" value="AB_hydrolase"/>
</dbReference>
<organism evidence="3 5">
    <name type="scientific">Glutamicibacter halophytocola</name>
    <dbReference type="NCBI Taxonomy" id="1933880"/>
    <lineage>
        <taxon>Bacteria</taxon>
        <taxon>Bacillati</taxon>
        <taxon>Actinomycetota</taxon>
        <taxon>Actinomycetes</taxon>
        <taxon>Micrococcales</taxon>
        <taxon>Micrococcaceae</taxon>
        <taxon>Glutamicibacter</taxon>
    </lineage>
</organism>
<protein>
    <submittedName>
        <fullName evidence="3">Alpha/beta hydrolase</fullName>
    </submittedName>
</protein>
<evidence type="ECO:0000313" key="3">
    <source>
        <dbReference type="EMBL" id="UUX58950.1"/>
    </source>
</evidence>
<proteinExistence type="predicted"/>
<reference evidence="2 4" key="1">
    <citation type="submission" date="2019-07" db="EMBL/GenBank/DDBJ databases">
        <title>Complete Genome Sequence of drought tolerant Plant Growth-Promoting Rhizobacterium Glutamicibacter halophytocola DR408.</title>
        <authorList>
            <person name="Nishu S.D."/>
            <person name="Lee T.K."/>
        </authorList>
    </citation>
    <scope>NUCLEOTIDE SEQUENCE [LARGE SCALE GENOMIC DNA]</scope>
    <source>
        <strain evidence="2 4">DR408</strain>
    </source>
</reference>
<dbReference type="OrthoDB" id="63519at2"/>
<dbReference type="InterPro" id="IPR000073">
    <property type="entry name" value="AB_hydrolase_1"/>
</dbReference>
<dbReference type="AlphaFoldDB" id="A0A5B8IKE0"/>
<evidence type="ECO:0000313" key="4">
    <source>
        <dbReference type="Proteomes" id="UP000320717"/>
    </source>
</evidence>
<accession>A0A5B8IKE0</accession>
<dbReference type="Pfam" id="PF00561">
    <property type="entry name" value="Abhydrolase_1"/>
    <property type="match status" value="1"/>
</dbReference>
<evidence type="ECO:0000313" key="2">
    <source>
        <dbReference type="EMBL" id="QDY66812.1"/>
    </source>
</evidence>
<keyword evidence="4" id="KW-1185">Reference proteome</keyword>
<dbReference type="EMBL" id="CP042260">
    <property type="protein sequence ID" value="QDY66812.1"/>
    <property type="molecule type" value="Genomic_DNA"/>
</dbReference>
<evidence type="ECO:0000313" key="5">
    <source>
        <dbReference type="Proteomes" id="UP001060018"/>
    </source>
</evidence>
<dbReference type="Proteomes" id="UP000320717">
    <property type="component" value="Chromosome"/>
</dbReference>
<feature type="domain" description="AB hydrolase-1" evidence="1">
    <location>
        <begin position="22"/>
        <end position="128"/>
    </location>
</feature>
<dbReference type="EMBL" id="CP102487">
    <property type="protein sequence ID" value="UUX58950.1"/>
    <property type="molecule type" value="Genomic_DNA"/>
</dbReference>
<dbReference type="Gene3D" id="3.40.50.1820">
    <property type="entry name" value="alpha/beta hydrolase"/>
    <property type="match status" value="1"/>
</dbReference>
<reference evidence="3" key="2">
    <citation type="journal article" date="2022" name="Pest Manag. Sci.">
        <title>Glutamicibacter halophytocola-mediated host fitness of potato tuber moth on Solanaceae crops.</title>
        <authorList>
            <person name="Wang W."/>
            <person name="Xiao G."/>
            <person name="Du G."/>
            <person name="Chang L."/>
            <person name="Yang Y."/>
            <person name="Ye J."/>
            <person name="Chen B."/>
        </authorList>
    </citation>
    <scope>NUCLEOTIDE SEQUENCE</scope>
    <source>
        <strain evidence="3">S2</strain>
    </source>
</reference>
<sequence length="268" mass="28918">MATFSVQGADLAVELSDEGGHPVVQLHGLTSSRARDRLLNLDLGRGLSGTRLLRYDARGHGESTGRAMAEDYEWKHLADDLLDLLHEYFPGEKVYGAGPSMGCATLLYAAIKDPERFCGLTLLLPPTAWESRKAKSLAYANHARVLETEGWDAFIQADLNQPVPPATIGNPVTVPDNAPELLPAIFRGAAASDLPQLADLARVTVPTHILAWTEDPSHPVATAQALLYALPQARLQVASTRGEVNAWPQILMDDVAKHGAPHPAEPIH</sequence>